<keyword evidence="11" id="KW-1185">Reference proteome</keyword>
<gene>
    <name evidence="6" type="primary">TSR3</name>
    <name evidence="10" type="ORF">BCR39DRAFT_322753</name>
</gene>
<comment type="similarity">
    <text evidence="6">Belongs to the TDD superfamily. TSR3 family.</text>
</comment>
<dbReference type="PANTHER" id="PTHR20426">
    <property type="entry name" value="RIBOSOME BIOGENESIS PROTEIN TSR3 HOMOLOG"/>
    <property type="match status" value="1"/>
</dbReference>
<feature type="compositionally biased region" description="Acidic residues" evidence="7">
    <location>
        <begin position="74"/>
        <end position="94"/>
    </location>
</feature>
<comment type="function">
    <text evidence="6">Aminocarboxypropyltransferase that catalyzes the aminocarboxypropyl transfer on pseudouridine at position 1191 (Psi1191) in 18S rRNA. It constitutes the last step in biosynthesis of the hypermodified N1-methyl-N3-(3-amino-3-carboxypropyl) pseudouridine (m1acp3-Psi) conserved in eukaryotic 18S rRNA.</text>
</comment>
<evidence type="ECO:0000313" key="11">
    <source>
        <dbReference type="Proteomes" id="UP000193986"/>
    </source>
</evidence>
<dbReference type="InterPro" id="IPR022968">
    <property type="entry name" value="Tsr3-like"/>
</dbReference>
<reference evidence="10 11" key="1">
    <citation type="submission" date="2016-07" db="EMBL/GenBank/DDBJ databases">
        <title>Pervasive Adenine N6-methylation of Active Genes in Fungi.</title>
        <authorList>
            <consortium name="DOE Joint Genome Institute"/>
            <person name="Mondo S.J."/>
            <person name="Dannebaum R.O."/>
            <person name="Kuo R.C."/>
            <person name="Labutti K."/>
            <person name="Haridas S."/>
            <person name="Kuo A."/>
            <person name="Salamov A."/>
            <person name="Ahrendt S.R."/>
            <person name="Lipzen A."/>
            <person name="Sullivan W."/>
            <person name="Andreopoulos W.B."/>
            <person name="Clum A."/>
            <person name="Lindquist E."/>
            <person name="Daum C."/>
            <person name="Ramamoorthy G.K."/>
            <person name="Gryganskyi A."/>
            <person name="Culley D."/>
            <person name="Magnuson J.K."/>
            <person name="James T.Y."/>
            <person name="O'Malley M.A."/>
            <person name="Stajich J.E."/>
            <person name="Spatafora J.W."/>
            <person name="Visel A."/>
            <person name="Grigoriev I.V."/>
        </authorList>
    </citation>
    <scope>NUCLEOTIDE SEQUENCE [LARGE SCALE GENOMIC DNA]</scope>
    <source>
        <strain evidence="10 11">68-887.2</strain>
    </source>
</reference>
<evidence type="ECO:0000256" key="4">
    <source>
        <dbReference type="ARBA" id="ARBA00022679"/>
    </source>
</evidence>
<evidence type="ECO:0000259" key="8">
    <source>
        <dbReference type="Pfam" id="PF04034"/>
    </source>
</evidence>
<accession>A0A1Y2APC3</accession>
<dbReference type="GO" id="GO:0005634">
    <property type="term" value="C:nucleus"/>
    <property type="evidence" value="ECO:0007669"/>
    <property type="project" value="UniProtKB-SubCell"/>
</dbReference>
<dbReference type="InterPro" id="IPR007177">
    <property type="entry name" value="Tsr3_C"/>
</dbReference>
<dbReference type="GO" id="GO:0030490">
    <property type="term" value="P:maturation of SSU-rRNA"/>
    <property type="evidence" value="ECO:0007669"/>
    <property type="project" value="TreeGrafter"/>
</dbReference>
<dbReference type="AlphaFoldDB" id="A0A1Y2APC3"/>
<dbReference type="Pfam" id="PF04068">
    <property type="entry name" value="Fer4_RLI"/>
    <property type="match status" value="1"/>
</dbReference>
<comment type="catalytic activity">
    <reaction evidence="6">
        <text>N(1)-methylpseudouridine(1191) in yeast 18S rRNA + S-adenosyl-L-methionine = N(1)-methyl-N(3)-[(3S)-3-amino-3-carboxypropyl]pseudouridine(1191) in yeast 18S rRNA + S-methyl-5'-thioadenosine + H(+)</text>
        <dbReference type="Rhea" id="RHEA:63300"/>
        <dbReference type="Rhea" id="RHEA-COMP:13852"/>
        <dbReference type="Rhea" id="RHEA-COMP:16309"/>
        <dbReference type="ChEBI" id="CHEBI:15378"/>
        <dbReference type="ChEBI" id="CHEBI:17509"/>
        <dbReference type="ChEBI" id="CHEBI:59789"/>
        <dbReference type="ChEBI" id="CHEBI:74890"/>
        <dbReference type="ChEBI" id="CHEBI:146234"/>
    </reaction>
</comment>
<keyword evidence="2 6" id="KW-0690">Ribosome biogenesis</keyword>
<feature type="binding site" evidence="6">
    <location>
        <position position="164"/>
    </location>
    <ligand>
        <name>S-adenosyl-L-methionine</name>
        <dbReference type="ChEBI" id="CHEBI:59789"/>
    </ligand>
</feature>
<organism evidence="10 11">
    <name type="scientific">Naematelia encephala</name>
    <dbReference type="NCBI Taxonomy" id="71784"/>
    <lineage>
        <taxon>Eukaryota</taxon>
        <taxon>Fungi</taxon>
        <taxon>Dikarya</taxon>
        <taxon>Basidiomycota</taxon>
        <taxon>Agaricomycotina</taxon>
        <taxon>Tremellomycetes</taxon>
        <taxon>Tremellales</taxon>
        <taxon>Naemateliaceae</taxon>
        <taxon>Naematelia</taxon>
    </lineage>
</organism>
<feature type="region of interest" description="Disordered" evidence="7">
    <location>
        <begin position="1"/>
        <end position="97"/>
    </location>
</feature>
<dbReference type="FunCoup" id="A0A1Y2APC3">
    <property type="interactions" value="154"/>
</dbReference>
<dbReference type="STRING" id="71784.A0A1Y2APC3"/>
<dbReference type="GO" id="GO:1904047">
    <property type="term" value="F:S-adenosyl-L-methionine binding"/>
    <property type="evidence" value="ECO:0007669"/>
    <property type="project" value="UniProtKB-UniRule"/>
</dbReference>
<dbReference type="InParanoid" id="A0A1Y2APC3"/>
<evidence type="ECO:0000259" key="9">
    <source>
        <dbReference type="Pfam" id="PF04068"/>
    </source>
</evidence>
<name>A0A1Y2APC3_9TREE</name>
<comment type="subcellular location">
    <subcellularLocation>
        <location evidence="6">Cytoplasm</location>
    </subcellularLocation>
    <subcellularLocation>
        <location evidence="6">Nucleus</location>
    </subcellularLocation>
</comment>
<dbReference type="PANTHER" id="PTHR20426:SF0">
    <property type="entry name" value="18S RRNA AMINOCARBOXYPROPYLTRANSFERASE"/>
    <property type="match status" value="1"/>
</dbReference>
<comment type="catalytic activity">
    <reaction evidence="6">
        <text>an N(1)-methylpseudouridine in rRNA + S-adenosyl-L-methionine = N(1)-methyl-N(3)-[(3S)-3-amino-3-carboxypropyl]pseudouridine in rRNA + S-methyl-5'-thioadenosine + H(+)</text>
        <dbReference type="Rhea" id="RHEA:63296"/>
        <dbReference type="Rhea" id="RHEA-COMP:11634"/>
        <dbReference type="Rhea" id="RHEA-COMP:16310"/>
        <dbReference type="ChEBI" id="CHEBI:15378"/>
        <dbReference type="ChEBI" id="CHEBI:17509"/>
        <dbReference type="ChEBI" id="CHEBI:59789"/>
        <dbReference type="ChEBI" id="CHEBI:74890"/>
        <dbReference type="ChEBI" id="CHEBI:146234"/>
        <dbReference type="EC" id="2.5.1.157"/>
    </reaction>
</comment>
<feature type="binding site" evidence="6">
    <location>
        <position position="202"/>
    </location>
    <ligand>
        <name>S-adenosyl-L-methionine</name>
        <dbReference type="ChEBI" id="CHEBI:59789"/>
    </ligand>
</feature>
<evidence type="ECO:0000256" key="2">
    <source>
        <dbReference type="ARBA" id="ARBA00022517"/>
    </source>
</evidence>
<feature type="domain" description="16S/18S rRNA aminocarboxypropyltransferase Tsr3 C-terminal" evidence="8">
    <location>
        <begin position="138"/>
        <end position="262"/>
    </location>
</feature>
<sequence length="280" mass="30754">MGKPGKAKNATGPPRGRGRGRGGSSTRGAGRGRGRGGRSGPIRSMENGVAPESLIVDGQDAESSSQASSSSGTSDDDQVAEEKEEEEEDDEEEEPVKIGVPVAMWDFDHCDPKRCSGKKLARHGLITNMRVGQRFRGVVLTPKGTKPIAPCDDEIVQMSGLAVVECSWARLDEVPFGKIKGPYERLLPFLIATNPVNYGKPWKLNCVEALAAGFYITGHEKWAEALLSKFSWGHAFWKMNGDFIKRYRTCVTHEEVSAMAETLQLEMQQDRDQRKAEKSE</sequence>
<dbReference type="EMBL" id="MCFC01000068">
    <property type="protein sequence ID" value="ORY24372.1"/>
    <property type="molecule type" value="Genomic_DNA"/>
</dbReference>
<feature type="binding site" evidence="6">
    <location>
        <position position="116"/>
    </location>
    <ligand>
        <name>S-adenosyl-L-methionine</name>
        <dbReference type="ChEBI" id="CHEBI:59789"/>
    </ligand>
</feature>
<dbReference type="NCBIfam" id="NF002621">
    <property type="entry name" value="PRK02287.1"/>
    <property type="match status" value="1"/>
</dbReference>
<keyword evidence="4 6" id="KW-0808">Transferase</keyword>
<evidence type="ECO:0000256" key="5">
    <source>
        <dbReference type="ARBA" id="ARBA00022691"/>
    </source>
</evidence>
<feature type="domain" description="RNase L inhibitor RLI-like possible metal-binding" evidence="9">
    <location>
        <begin position="100"/>
        <end position="134"/>
    </location>
</feature>
<dbReference type="GO" id="GO:0000455">
    <property type="term" value="P:enzyme-directed rRNA pseudouridine synthesis"/>
    <property type="evidence" value="ECO:0007669"/>
    <property type="project" value="UniProtKB-UniRule"/>
</dbReference>
<keyword evidence="1 6" id="KW-0963">Cytoplasm</keyword>
<evidence type="ECO:0000256" key="6">
    <source>
        <dbReference type="HAMAP-Rule" id="MF_03146"/>
    </source>
</evidence>
<keyword evidence="3 6" id="KW-0698">rRNA processing</keyword>
<dbReference type="InterPro" id="IPR007209">
    <property type="entry name" value="RNaseL-inhib-like_metal-bd_dom"/>
</dbReference>
<dbReference type="GO" id="GO:0005737">
    <property type="term" value="C:cytoplasm"/>
    <property type="evidence" value="ECO:0007669"/>
    <property type="project" value="UniProtKB-SubCell"/>
</dbReference>
<dbReference type="Proteomes" id="UP000193986">
    <property type="component" value="Unassembled WGS sequence"/>
</dbReference>
<dbReference type="GO" id="GO:0106388">
    <property type="term" value="F:rRNA small subunit aminocarboxypropyltransferase activity"/>
    <property type="evidence" value="ECO:0007669"/>
    <property type="project" value="UniProtKB-EC"/>
</dbReference>
<dbReference type="OrthoDB" id="10262062at2759"/>
<dbReference type="Pfam" id="PF04034">
    <property type="entry name" value="Ribo_biogen_C"/>
    <property type="match status" value="1"/>
</dbReference>
<feature type="binding site" evidence="6">
    <location>
        <position position="187"/>
    </location>
    <ligand>
        <name>S-adenosyl-L-methionine</name>
        <dbReference type="ChEBI" id="CHEBI:59789"/>
    </ligand>
</feature>
<evidence type="ECO:0000256" key="3">
    <source>
        <dbReference type="ARBA" id="ARBA00022552"/>
    </source>
</evidence>
<proteinExistence type="inferred from homology"/>
<comment type="caution">
    <text evidence="10">The sequence shown here is derived from an EMBL/GenBank/DDBJ whole genome shotgun (WGS) entry which is preliminary data.</text>
</comment>
<evidence type="ECO:0000313" key="10">
    <source>
        <dbReference type="EMBL" id="ORY24372.1"/>
    </source>
</evidence>
<dbReference type="EC" id="2.5.1.157" evidence="6"/>
<keyword evidence="5 6" id="KW-0949">S-adenosyl-L-methionine</keyword>
<evidence type="ECO:0000256" key="1">
    <source>
        <dbReference type="ARBA" id="ARBA00022490"/>
    </source>
</evidence>
<protein>
    <recommendedName>
        <fullName evidence="6">18S rRNA aminocarboxypropyltransferase</fullName>
        <ecNumber evidence="6">2.5.1.157</ecNumber>
    </recommendedName>
</protein>
<dbReference type="HAMAP" id="MF_01116">
    <property type="entry name" value="TSR3"/>
    <property type="match status" value="1"/>
</dbReference>
<evidence type="ECO:0000256" key="7">
    <source>
        <dbReference type="SAM" id="MobiDB-lite"/>
    </source>
</evidence>
<feature type="compositionally biased region" description="Low complexity" evidence="7">
    <location>
        <begin position="57"/>
        <end position="73"/>
    </location>
</feature>
<keyword evidence="6" id="KW-0539">Nucleus</keyword>